<evidence type="ECO:0000313" key="3">
    <source>
        <dbReference type="Proteomes" id="UP000774326"/>
    </source>
</evidence>
<gene>
    <name evidence="2" type="ORF">WICPIJ_008963</name>
</gene>
<evidence type="ECO:0000256" key="1">
    <source>
        <dbReference type="SAM" id="SignalP"/>
    </source>
</evidence>
<accession>A0A9P8TGI7</accession>
<keyword evidence="3" id="KW-1185">Reference proteome</keyword>
<reference evidence="2" key="2">
    <citation type="submission" date="2021-01" db="EMBL/GenBank/DDBJ databases">
        <authorList>
            <person name="Schikora-Tamarit M.A."/>
        </authorList>
    </citation>
    <scope>NUCLEOTIDE SEQUENCE</scope>
    <source>
        <strain evidence="2">CBS2887</strain>
    </source>
</reference>
<feature type="signal peptide" evidence="1">
    <location>
        <begin position="1"/>
        <end position="18"/>
    </location>
</feature>
<sequence length="69" mass="7915">MIFWKILSILAMFSSNFSDFSFMIMNSLLCKFGDLKALMNTSVMIPPSEVRLDPDPKPWSSDLILRLTL</sequence>
<dbReference type="AlphaFoldDB" id="A0A9P8TGI7"/>
<dbReference type="Proteomes" id="UP000774326">
    <property type="component" value="Unassembled WGS sequence"/>
</dbReference>
<comment type="caution">
    <text evidence="2">The sequence shown here is derived from an EMBL/GenBank/DDBJ whole genome shotgun (WGS) entry which is preliminary data.</text>
</comment>
<evidence type="ECO:0000313" key="2">
    <source>
        <dbReference type="EMBL" id="KAH3677556.1"/>
    </source>
</evidence>
<reference evidence="2" key="1">
    <citation type="journal article" date="2021" name="Open Biol.">
        <title>Shared evolutionary footprints suggest mitochondrial oxidative damage underlies multiple complex I losses in fungi.</title>
        <authorList>
            <person name="Schikora-Tamarit M.A."/>
            <person name="Marcet-Houben M."/>
            <person name="Nosek J."/>
            <person name="Gabaldon T."/>
        </authorList>
    </citation>
    <scope>NUCLEOTIDE SEQUENCE</scope>
    <source>
        <strain evidence="2">CBS2887</strain>
    </source>
</reference>
<dbReference type="EMBL" id="JAEUBG010005163">
    <property type="protein sequence ID" value="KAH3677556.1"/>
    <property type="molecule type" value="Genomic_DNA"/>
</dbReference>
<protein>
    <submittedName>
        <fullName evidence="2">Uncharacterized protein</fullName>
    </submittedName>
</protein>
<keyword evidence="1" id="KW-0732">Signal</keyword>
<name>A0A9P8TGI7_WICPI</name>
<feature type="chain" id="PRO_5040304249" evidence="1">
    <location>
        <begin position="19"/>
        <end position="69"/>
    </location>
</feature>
<proteinExistence type="predicted"/>
<organism evidence="2 3">
    <name type="scientific">Wickerhamomyces pijperi</name>
    <name type="common">Yeast</name>
    <name type="synonym">Pichia pijperi</name>
    <dbReference type="NCBI Taxonomy" id="599730"/>
    <lineage>
        <taxon>Eukaryota</taxon>
        <taxon>Fungi</taxon>
        <taxon>Dikarya</taxon>
        <taxon>Ascomycota</taxon>
        <taxon>Saccharomycotina</taxon>
        <taxon>Saccharomycetes</taxon>
        <taxon>Phaffomycetales</taxon>
        <taxon>Wickerhamomycetaceae</taxon>
        <taxon>Wickerhamomyces</taxon>
    </lineage>
</organism>